<dbReference type="RefSeq" id="WP_030005133.1">
    <property type="nucleotide sequence ID" value="NC_022549.1"/>
</dbReference>
<gene>
    <name evidence="1" type="ORF">BN85312520</name>
</gene>
<protein>
    <submittedName>
        <fullName evidence="1">Uncharacterized protein</fullName>
    </submittedName>
</protein>
<name>U4KS29_9MOLU</name>
<accession>U4KS29</accession>
<reference evidence="1 2" key="1">
    <citation type="journal article" date="2013" name="J. Mol. Microbiol. Biotechnol.">
        <title>Analysis of the Complete Genomes of Acholeplasma brassicae , A. palmae and A. laidlawii and Their Comparison to the Obligate Parasites from ' Candidatus Phytoplasma'.</title>
        <authorList>
            <person name="Kube M."/>
            <person name="Siewert C."/>
            <person name="Migdoll A.M."/>
            <person name="Duduk B."/>
            <person name="Holz S."/>
            <person name="Rabus R."/>
            <person name="Seemuller E."/>
            <person name="Mitrovic J."/>
            <person name="Muller I."/>
            <person name="Buttner C."/>
            <person name="Reinhardt R."/>
        </authorList>
    </citation>
    <scope>NUCLEOTIDE SEQUENCE [LARGE SCALE GENOMIC DNA]</scope>
    <source>
        <strain evidence="2">0502</strain>
    </source>
</reference>
<sequence length="124" mass="14789">MKDEKLLKKVEKQELTVSEYLDYKQGIPIKKNQFVSKKRFKKSRGFKLVIIKGSLIIVPPRIPISLLKWLSKFLYRYKNINGKINIEQINFNDLVKSLKDINRHTMLIDVESKTEQFMFQIWSV</sequence>
<dbReference type="EMBL" id="FO681348">
    <property type="protein sequence ID" value="CCV66273.1"/>
    <property type="molecule type" value="Genomic_DNA"/>
</dbReference>
<dbReference type="STRING" id="61635.BN85312520"/>
<dbReference type="KEGG" id="abra:BN85312520"/>
<keyword evidence="2" id="KW-1185">Reference proteome</keyword>
<dbReference type="HOGENOM" id="CLU_1998879_0_0_14"/>
<dbReference type="Proteomes" id="UP000032737">
    <property type="component" value="Chromosome"/>
</dbReference>
<organism evidence="1 2">
    <name type="scientific">Acholeplasma brassicae</name>
    <dbReference type="NCBI Taxonomy" id="61635"/>
    <lineage>
        <taxon>Bacteria</taxon>
        <taxon>Bacillati</taxon>
        <taxon>Mycoplasmatota</taxon>
        <taxon>Mollicutes</taxon>
        <taxon>Acholeplasmatales</taxon>
        <taxon>Acholeplasmataceae</taxon>
        <taxon>Acholeplasma</taxon>
    </lineage>
</organism>
<proteinExistence type="predicted"/>
<dbReference type="AlphaFoldDB" id="U4KS29"/>
<evidence type="ECO:0000313" key="2">
    <source>
        <dbReference type="Proteomes" id="UP000032737"/>
    </source>
</evidence>
<evidence type="ECO:0000313" key="1">
    <source>
        <dbReference type="EMBL" id="CCV66273.1"/>
    </source>
</evidence>